<organism evidence="2 3">
    <name type="scientific">Paractinoplanes ovalisporus</name>
    <dbReference type="NCBI Taxonomy" id="2810368"/>
    <lineage>
        <taxon>Bacteria</taxon>
        <taxon>Bacillati</taxon>
        <taxon>Actinomycetota</taxon>
        <taxon>Actinomycetes</taxon>
        <taxon>Micromonosporales</taxon>
        <taxon>Micromonosporaceae</taxon>
        <taxon>Paractinoplanes</taxon>
    </lineage>
</organism>
<evidence type="ECO:0000259" key="1">
    <source>
        <dbReference type="Pfam" id="PF13577"/>
    </source>
</evidence>
<dbReference type="RefSeq" id="WP_203384173.1">
    <property type="nucleotide sequence ID" value="NZ_JAENHP010000046.1"/>
</dbReference>
<feature type="domain" description="SnoaL-like" evidence="1">
    <location>
        <begin position="3"/>
        <end position="125"/>
    </location>
</feature>
<evidence type="ECO:0000313" key="3">
    <source>
        <dbReference type="Proteomes" id="UP000632138"/>
    </source>
</evidence>
<dbReference type="Gene3D" id="3.10.450.50">
    <property type="match status" value="1"/>
</dbReference>
<name>A0ABS2AVE5_9ACTN</name>
<accession>A0ABS2AVE5</accession>
<dbReference type="InterPro" id="IPR032710">
    <property type="entry name" value="NTF2-like_dom_sf"/>
</dbReference>
<gene>
    <name evidence="2" type="ORF">JIG36_50885</name>
</gene>
<protein>
    <submittedName>
        <fullName evidence="2">Nuclear transport factor 2 family protein</fullName>
    </submittedName>
</protein>
<dbReference type="EMBL" id="JAENHP010000046">
    <property type="protein sequence ID" value="MBM2623825.1"/>
    <property type="molecule type" value="Genomic_DNA"/>
</dbReference>
<keyword evidence="3" id="KW-1185">Reference proteome</keyword>
<comment type="caution">
    <text evidence="2">The sequence shown here is derived from an EMBL/GenBank/DDBJ whole genome shotgun (WGS) entry which is preliminary data.</text>
</comment>
<dbReference type="Pfam" id="PF13577">
    <property type="entry name" value="SnoaL_4"/>
    <property type="match status" value="1"/>
</dbReference>
<dbReference type="InterPro" id="IPR037401">
    <property type="entry name" value="SnoaL-like"/>
</dbReference>
<reference evidence="2 3" key="1">
    <citation type="submission" date="2021-01" db="EMBL/GenBank/DDBJ databases">
        <title>Actinoplanes sp. nov. LDG1-06 isolated from lichen.</title>
        <authorList>
            <person name="Saeng-In P."/>
            <person name="Phongsopitanun W."/>
            <person name="Kanchanasin P."/>
            <person name="Yuki M."/>
            <person name="Kudo T."/>
            <person name="Ohkuma M."/>
            <person name="Tanasupawat S."/>
        </authorList>
    </citation>
    <scope>NUCLEOTIDE SEQUENCE [LARGE SCALE GENOMIC DNA]</scope>
    <source>
        <strain evidence="2 3">LDG1-06</strain>
    </source>
</reference>
<dbReference type="SUPFAM" id="SSF54427">
    <property type="entry name" value="NTF2-like"/>
    <property type="match status" value="1"/>
</dbReference>
<dbReference type="Proteomes" id="UP000632138">
    <property type="component" value="Unassembled WGS sequence"/>
</dbReference>
<evidence type="ECO:0000313" key="2">
    <source>
        <dbReference type="EMBL" id="MBM2623825.1"/>
    </source>
</evidence>
<sequence>MITDIQQAVVRYAYALDDLDVPALTAVLDEDTTWTFEIPERGPLGPIAGRQAVLEFVHAGHAAQAGRVRHHLSNVLVSSSDTDTAEARAYLVQTRSLDGSVHVISTGTYTFGMRRSESGWRIQDLTLVLDNAL</sequence>
<proteinExistence type="predicted"/>
<dbReference type="CDD" id="cd00531">
    <property type="entry name" value="NTF2_like"/>
    <property type="match status" value="1"/>
</dbReference>